<feature type="compositionally biased region" description="Low complexity" evidence="1">
    <location>
        <begin position="72"/>
        <end position="100"/>
    </location>
</feature>
<feature type="compositionally biased region" description="Basic and acidic residues" evidence="1">
    <location>
        <begin position="1131"/>
        <end position="1140"/>
    </location>
</feature>
<feature type="region of interest" description="Disordered" evidence="1">
    <location>
        <begin position="1111"/>
        <end position="1149"/>
    </location>
</feature>
<feature type="compositionally biased region" description="Pro residues" evidence="1">
    <location>
        <begin position="24"/>
        <end position="36"/>
    </location>
</feature>
<organism evidence="2">
    <name type="scientific">Sporisorium scitamineum</name>
    <dbReference type="NCBI Taxonomy" id="49012"/>
    <lineage>
        <taxon>Eukaryota</taxon>
        <taxon>Fungi</taxon>
        <taxon>Dikarya</taxon>
        <taxon>Basidiomycota</taxon>
        <taxon>Ustilaginomycotina</taxon>
        <taxon>Ustilaginomycetes</taxon>
        <taxon>Ustilaginales</taxon>
        <taxon>Ustilaginaceae</taxon>
        <taxon>Sporisorium</taxon>
    </lineage>
</organism>
<protein>
    <submittedName>
        <fullName evidence="2">Uncharacterized protein</fullName>
    </submittedName>
</protein>
<feature type="region of interest" description="Disordered" evidence="1">
    <location>
        <begin position="1"/>
        <end position="43"/>
    </location>
</feature>
<feature type="compositionally biased region" description="Polar residues" evidence="1">
    <location>
        <begin position="184"/>
        <end position="195"/>
    </location>
</feature>
<feature type="compositionally biased region" description="Polar residues" evidence="1">
    <location>
        <begin position="673"/>
        <end position="682"/>
    </location>
</feature>
<proteinExistence type="predicted"/>
<accession>A0A127ZBN6</accession>
<feature type="compositionally biased region" description="Low complexity" evidence="1">
    <location>
        <begin position="1254"/>
        <end position="1265"/>
    </location>
</feature>
<feature type="compositionally biased region" description="Gly residues" evidence="1">
    <location>
        <begin position="314"/>
        <end position="323"/>
    </location>
</feature>
<feature type="compositionally biased region" description="Basic and acidic residues" evidence="1">
    <location>
        <begin position="747"/>
        <end position="757"/>
    </location>
</feature>
<gene>
    <name evidence="2" type="ORF">SPSC_02179</name>
</gene>
<feature type="compositionally biased region" description="Pro residues" evidence="1">
    <location>
        <begin position="270"/>
        <end position="280"/>
    </location>
</feature>
<feature type="compositionally biased region" description="Basic and acidic residues" evidence="1">
    <location>
        <begin position="844"/>
        <end position="863"/>
    </location>
</feature>
<dbReference type="OrthoDB" id="431557at2759"/>
<feature type="compositionally biased region" description="Acidic residues" evidence="1">
    <location>
        <begin position="615"/>
        <end position="664"/>
    </location>
</feature>
<feature type="compositionally biased region" description="Basic residues" evidence="1">
    <location>
        <begin position="1272"/>
        <end position="1296"/>
    </location>
</feature>
<evidence type="ECO:0000313" key="2">
    <source>
        <dbReference type="EMBL" id="CDU23550.1"/>
    </source>
</evidence>
<sequence>MKRNYPYNGPGTQAQGAPSSAYGQPPPPAGPAPPLPASGQSSAAYANYGYGSVAPSRHTAAPMIGAAASDAQQHQWNQHWSQPQQQPQQQQPYYPQQQPNAVSAPGAAHFAAPRPPSQSGPYRGVAAPNASSLPVNQNAAYSPHQPQQSVPYSYQPQAPLQQQPQPAAPHNYGYAPSMPPHQSVAPSPANNSAQNWPGAYAPGSQGGPPSKKPRYQASPNPIPPSAAPYGATGAAPMAPVSMNAPGNAMGQYSPQQPYGWQGPHAAPAPHLNPQPIPGHPAPHGRVPSGSGIHANAPGNGGSFASPARIDKGGKGMGGAGAASGRGMSRNGAQNRANMPQGLSNQRAGLPPNPTASVNTARAPHGQTRAWGSKASTGSGVGAGNKFQAGRRVSSASSVHSDKNAAGGSKKLNTTSQGMVPPDAPRGPNNARNKAASGSSNASMASSQTMKNGNAAAVQGARGSRVGGKNAAVGGSSSGGVAGMDMISSTSALKDMAASSKRAHTDFRILGLEIKQLDWSWFAPQALAQDADGVRDDTIVPSDASEVAKQDESETDGATAAAASESVPVDDPPADAESAETKTSTQEEAQGHDDDQEKGTDDQPNTAEDEHANEENHEDDEVNLEYDEEASNAEDDADHDDNVDADGDGDQDDDGDLDADAEEDVAMSHADTDTVASEQQHSVAPTPEPNGESSKVAKAATQQGKASKAERTKTLANMRDSTKLRLCFAAMSNAGPEGAPTGPKSAKTQKDPEIKVENSDQDESSANQSKEAAKEPSAGENNAKGEESAEEASKETVPETKESSESEVPVSFDDVQNEVASAGVTAQPAEVGVIAPDAEIEVKEEDPVKVEEQPKEEEDAKAADDDAALSSAPSKGKKPDSEPQAKGPPQLSLNRIFLSFAANRKRLAIDAEAVKSVKIHRSEHWIEIRIDASRQVDQTARKKGEGYLVCRGTLLEKRAKGQVNYTAVTRSDIAAAWDRAQNDVKPSDAELTDNEHLELPPFFRLDESSTDLVLQVHLDPSAPLPEPAWLRKNDVNELFASLQRGSSAIAGQSDTAVSVGTAQHVWAGKIEVLDPDPPPSMSTFLYEWVKESFIGSQKERRTFVDELLGRKKKDKAEEPASARVEGEEEAVVDEKPIKVEQGEEESDAERDSRVARAFVEIVLRLIKGERVSLPPTTTTDGIFAQALTTTSYTSSMTYPGLFMLSLLDLSLHNDAADAAKVRAQVDKMLMEMPRATLVKAVDLTWKDVEVGRKGSNGTSGAAANSAPVMKGGGQRRYHQQQHGRHHQHQHQHQHHRAGGGGVGQMNQGARHGKRKRG</sequence>
<feature type="compositionally biased region" description="Basic and acidic residues" evidence="1">
    <location>
        <begin position="782"/>
        <end position="803"/>
    </location>
</feature>
<feature type="compositionally biased region" description="Low complexity" evidence="1">
    <location>
        <begin position="428"/>
        <end position="446"/>
    </location>
</feature>
<dbReference type="EMBL" id="LK056663">
    <property type="protein sequence ID" value="CDU23550.1"/>
    <property type="molecule type" value="Genomic_DNA"/>
</dbReference>
<feature type="region of interest" description="Disordered" evidence="1">
    <location>
        <begin position="61"/>
        <end position="484"/>
    </location>
</feature>
<feature type="compositionally biased region" description="Polar residues" evidence="1">
    <location>
        <begin position="129"/>
        <end position="140"/>
    </location>
</feature>
<name>A0A127ZBN6_9BASI</name>
<feature type="compositionally biased region" description="Basic and acidic residues" evidence="1">
    <location>
        <begin position="588"/>
        <end position="600"/>
    </location>
</feature>
<feature type="region of interest" description="Disordered" evidence="1">
    <location>
        <begin position="528"/>
        <end position="889"/>
    </location>
</feature>
<feature type="compositionally biased region" description="Polar residues" evidence="1">
    <location>
        <begin position="333"/>
        <end position="346"/>
    </location>
</feature>
<reference evidence="2" key="1">
    <citation type="submission" date="2014-06" db="EMBL/GenBank/DDBJ databases">
        <authorList>
            <person name="Ju J."/>
            <person name="Zhang J."/>
        </authorList>
    </citation>
    <scope>NUCLEOTIDE SEQUENCE</scope>
    <source>
        <strain evidence="2">SscI8</strain>
    </source>
</reference>
<evidence type="ECO:0000256" key="1">
    <source>
        <dbReference type="SAM" id="MobiDB-lite"/>
    </source>
</evidence>
<feature type="region of interest" description="Disordered" evidence="1">
    <location>
        <begin position="1250"/>
        <end position="1316"/>
    </location>
</feature>
<feature type="compositionally biased region" description="Low complexity" evidence="1">
    <location>
        <begin position="141"/>
        <end position="169"/>
    </location>
</feature>